<dbReference type="Proteomes" id="UP000238937">
    <property type="component" value="Unassembled WGS sequence"/>
</dbReference>
<dbReference type="Pfam" id="PF07813">
    <property type="entry name" value="LTXXQ"/>
    <property type="match status" value="1"/>
</dbReference>
<keyword evidence="2" id="KW-0732">Signal</keyword>
<feature type="compositionally biased region" description="Basic residues" evidence="1">
    <location>
        <begin position="244"/>
        <end position="257"/>
    </location>
</feature>
<accession>A0A2T1GLH8</accession>
<feature type="region of interest" description="Disordered" evidence="1">
    <location>
        <begin position="234"/>
        <end position="257"/>
    </location>
</feature>
<dbReference type="OrthoDB" id="574692at2"/>
<dbReference type="Gene3D" id="1.20.120.1490">
    <property type="match status" value="1"/>
</dbReference>
<gene>
    <name evidence="3" type="ORF">C7B77_03565</name>
</gene>
<protein>
    <recommendedName>
        <fullName evidence="5">P pilus assembly/Cpx signaling pathway, periplasmic inhibitor/zinc-resistance associated protein</fullName>
    </recommendedName>
</protein>
<evidence type="ECO:0000313" key="4">
    <source>
        <dbReference type="Proteomes" id="UP000238937"/>
    </source>
</evidence>
<feature type="signal peptide" evidence="2">
    <location>
        <begin position="1"/>
        <end position="37"/>
    </location>
</feature>
<feature type="chain" id="PRO_5015473900" description="P pilus assembly/Cpx signaling pathway, periplasmic inhibitor/zinc-resistance associated protein" evidence="2">
    <location>
        <begin position="38"/>
        <end position="257"/>
    </location>
</feature>
<dbReference type="AlphaFoldDB" id="A0A2T1GLH8"/>
<proteinExistence type="predicted"/>
<dbReference type="GO" id="GO:0042597">
    <property type="term" value="C:periplasmic space"/>
    <property type="evidence" value="ECO:0007669"/>
    <property type="project" value="InterPro"/>
</dbReference>
<sequence length="257" mass="29146">MESKHPAQAQTPISTMKKQLAKLIPLLAIVIAAPAFADNLFSTNQERIAAGEMGERTRSNLNLTADQKTKIEQIKANTRSQIEAVLTPTQRQQYSQLQAQRQANRQGRQRMNLTADQKSQIKAIRAANKAQFRAILTPAQQAQLAQGGGRWRRGGAMTRLNLTPEQRAKMVQMRADARDRLKAVLTPEQQQQATARYERRQAMRAGWKSLNLTADQKLKIRTIRQASRQQLDAILTPEQQSQRKSYRPRYGSRHNSV</sequence>
<evidence type="ECO:0008006" key="5">
    <source>
        <dbReference type="Google" id="ProtNLM"/>
    </source>
</evidence>
<evidence type="ECO:0000256" key="1">
    <source>
        <dbReference type="SAM" id="MobiDB-lite"/>
    </source>
</evidence>
<evidence type="ECO:0000313" key="3">
    <source>
        <dbReference type="EMBL" id="PSB58729.1"/>
    </source>
</evidence>
<organism evidence="3 4">
    <name type="scientific">Chamaesiphon polymorphus CCALA 037</name>
    <dbReference type="NCBI Taxonomy" id="2107692"/>
    <lineage>
        <taxon>Bacteria</taxon>
        <taxon>Bacillati</taxon>
        <taxon>Cyanobacteriota</taxon>
        <taxon>Cyanophyceae</taxon>
        <taxon>Gomontiellales</taxon>
        <taxon>Chamaesiphonaceae</taxon>
        <taxon>Chamaesiphon</taxon>
    </lineage>
</organism>
<dbReference type="InterPro" id="IPR012899">
    <property type="entry name" value="LTXXQ"/>
</dbReference>
<name>A0A2T1GLH8_9CYAN</name>
<dbReference type="RefSeq" id="WP_146138168.1">
    <property type="nucleotide sequence ID" value="NZ_PVWO01000025.1"/>
</dbReference>
<evidence type="ECO:0000256" key="2">
    <source>
        <dbReference type="SAM" id="SignalP"/>
    </source>
</evidence>
<dbReference type="EMBL" id="PVWO01000025">
    <property type="protein sequence ID" value="PSB58729.1"/>
    <property type="molecule type" value="Genomic_DNA"/>
</dbReference>
<reference evidence="3 4" key="1">
    <citation type="submission" date="2018-03" db="EMBL/GenBank/DDBJ databases">
        <title>The ancient ancestry and fast evolution of plastids.</title>
        <authorList>
            <person name="Moore K.R."/>
            <person name="Magnabosco C."/>
            <person name="Momper L."/>
            <person name="Gold D.A."/>
            <person name="Bosak T."/>
            <person name="Fournier G.P."/>
        </authorList>
    </citation>
    <scope>NUCLEOTIDE SEQUENCE [LARGE SCALE GENOMIC DNA]</scope>
    <source>
        <strain evidence="3 4">CCALA 037</strain>
    </source>
</reference>
<comment type="caution">
    <text evidence="3">The sequence shown here is derived from an EMBL/GenBank/DDBJ whole genome shotgun (WGS) entry which is preliminary data.</text>
</comment>
<keyword evidence="4" id="KW-1185">Reference proteome</keyword>